<feature type="transmembrane region" description="Helical" evidence="6">
    <location>
        <begin position="21"/>
        <end position="42"/>
    </location>
</feature>
<keyword evidence="3" id="KW-0560">Oxidoreductase</keyword>
<sequence length="256" mass="28088">MEKEKTNTEKKIEIKVTPTQIVLAFLVVMFLAQSAVLGVISYKVLGKDSTINQPAPNLLPSQQQAANNGPDLTPREIPDFPELKANDHVLGNKNAKILLIEYSDFECPFCARFHPTAQKAYEEYKGEIAWVYRHFPLEGLHPLATPMAQASECAVELAGESKFWDIADALFTDAPKSESAIYDTLGELGVNKVALKNCVESDKYADRVKEDADAGTRIGIRGTPGNVIYNTETKKAVIVAGAYPFETIKAAIEAVK</sequence>
<reference evidence="8" key="1">
    <citation type="submission" date="2020-04" db="EMBL/GenBank/DDBJ databases">
        <authorList>
            <person name="Zhang T."/>
        </authorList>
    </citation>
    <scope>NUCLEOTIDE SEQUENCE</scope>
    <source>
        <strain evidence="8">HKST-UBA79</strain>
    </source>
</reference>
<keyword evidence="6" id="KW-0472">Membrane</keyword>
<name>A0A955ED08_UNCKA</name>
<protein>
    <submittedName>
        <fullName evidence="8">Thioredoxin domain-containing protein</fullName>
    </submittedName>
</protein>
<evidence type="ECO:0000256" key="6">
    <source>
        <dbReference type="SAM" id="Phobius"/>
    </source>
</evidence>
<evidence type="ECO:0000313" key="9">
    <source>
        <dbReference type="Proteomes" id="UP000740557"/>
    </source>
</evidence>
<evidence type="ECO:0000256" key="1">
    <source>
        <dbReference type="ARBA" id="ARBA00005791"/>
    </source>
</evidence>
<dbReference type="Gene3D" id="3.40.30.10">
    <property type="entry name" value="Glutaredoxin"/>
    <property type="match status" value="1"/>
</dbReference>
<organism evidence="8 9">
    <name type="scientific">candidate division WWE3 bacterium</name>
    <dbReference type="NCBI Taxonomy" id="2053526"/>
    <lineage>
        <taxon>Bacteria</taxon>
        <taxon>Katanobacteria</taxon>
    </lineage>
</organism>
<keyword evidence="6" id="KW-0812">Transmembrane</keyword>
<proteinExistence type="inferred from homology"/>
<dbReference type="PROSITE" id="PS51352">
    <property type="entry name" value="THIOREDOXIN_2"/>
    <property type="match status" value="1"/>
</dbReference>
<comment type="similarity">
    <text evidence="1">Belongs to the thioredoxin family. DsbA subfamily.</text>
</comment>
<dbReference type="InterPro" id="IPR012336">
    <property type="entry name" value="Thioredoxin-like_fold"/>
</dbReference>
<evidence type="ECO:0000256" key="4">
    <source>
        <dbReference type="ARBA" id="ARBA00023157"/>
    </source>
</evidence>
<evidence type="ECO:0000256" key="2">
    <source>
        <dbReference type="ARBA" id="ARBA00022729"/>
    </source>
</evidence>
<comment type="caution">
    <text evidence="8">The sequence shown here is derived from an EMBL/GenBank/DDBJ whole genome shotgun (WGS) entry which is preliminary data.</text>
</comment>
<dbReference type="EMBL" id="JAGQNX010000067">
    <property type="protein sequence ID" value="MCA9308321.1"/>
    <property type="molecule type" value="Genomic_DNA"/>
</dbReference>
<feature type="domain" description="Thioredoxin" evidence="7">
    <location>
        <begin position="49"/>
        <end position="256"/>
    </location>
</feature>
<keyword evidence="6" id="KW-1133">Transmembrane helix</keyword>
<keyword evidence="5" id="KW-0676">Redox-active center</keyword>
<keyword evidence="4" id="KW-1015">Disulfide bond</keyword>
<evidence type="ECO:0000313" key="8">
    <source>
        <dbReference type="EMBL" id="MCA9308321.1"/>
    </source>
</evidence>
<dbReference type="Proteomes" id="UP000740557">
    <property type="component" value="Unassembled WGS sequence"/>
</dbReference>
<dbReference type="SUPFAM" id="SSF52833">
    <property type="entry name" value="Thioredoxin-like"/>
    <property type="match status" value="1"/>
</dbReference>
<dbReference type="GO" id="GO:0016491">
    <property type="term" value="F:oxidoreductase activity"/>
    <property type="evidence" value="ECO:0007669"/>
    <property type="project" value="UniProtKB-KW"/>
</dbReference>
<dbReference type="Pfam" id="PF13462">
    <property type="entry name" value="Thioredoxin_4"/>
    <property type="match status" value="1"/>
</dbReference>
<dbReference type="PANTHER" id="PTHR13887:SF14">
    <property type="entry name" value="DISULFIDE BOND FORMATION PROTEIN D"/>
    <property type="match status" value="1"/>
</dbReference>
<dbReference type="InterPro" id="IPR036249">
    <property type="entry name" value="Thioredoxin-like_sf"/>
</dbReference>
<accession>A0A955ED08</accession>
<evidence type="ECO:0000256" key="3">
    <source>
        <dbReference type="ARBA" id="ARBA00023002"/>
    </source>
</evidence>
<evidence type="ECO:0000256" key="5">
    <source>
        <dbReference type="ARBA" id="ARBA00023284"/>
    </source>
</evidence>
<evidence type="ECO:0000259" key="7">
    <source>
        <dbReference type="PROSITE" id="PS51352"/>
    </source>
</evidence>
<reference evidence="8" key="2">
    <citation type="journal article" date="2021" name="Microbiome">
        <title>Successional dynamics and alternative stable states in a saline activated sludge microbial community over 9 years.</title>
        <authorList>
            <person name="Wang Y."/>
            <person name="Ye J."/>
            <person name="Ju F."/>
            <person name="Liu L."/>
            <person name="Boyd J.A."/>
            <person name="Deng Y."/>
            <person name="Parks D.H."/>
            <person name="Jiang X."/>
            <person name="Yin X."/>
            <person name="Woodcroft B.J."/>
            <person name="Tyson G.W."/>
            <person name="Hugenholtz P."/>
            <person name="Polz M.F."/>
            <person name="Zhang T."/>
        </authorList>
    </citation>
    <scope>NUCLEOTIDE SEQUENCE</scope>
    <source>
        <strain evidence="8">HKST-UBA79</strain>
    </source>
</reference>
<dbReference type="AlphaFoldDB" id="A0A955ED08"/>
<dbReference type="PANTHER" id="PTHR13887">
    <property type="entry name" value="GLUTATHIONE S-TRANSFERASE KAPPA"/>
    <property type="match status" value="1"/>
</dbReference>
<keyword evidence="2" id="KW-0732">Signal</keyword>
<dbReference type="InterPro" id="IPR013766">
    <property type="entry name" value="Thioredoxin_domain"/>
</dbReference>
<gene>
    <name evidence="8" type="ORF">KC980_02305</name>
</gene>